<evidence type="ECO:0000256" key="24">
    <source>
        <dbReference type="ARBA" id="ARBA00048187"/>
    </source>
</evidence>
<dbReference type="InterPro" id="IPR013786">
    <property type="entry name" value="AcylCoA_DH/ox_N"/>
</dbReference>
<feature type="domain" description="Acyl-CoA dehydrogenase/oxidase N-terminal" evidence="34">
    <location>
        <begin position="56"/>
        <end position="166"/>
    </location>
</feature>
<dbReference type="SUPFAM" id="SSF47203">
    <property type="entry name" value="Acyl-CoA dehydrogenase C-terminal domain-like"/>
    <property type="match status" value="1"/>
</dbReference>
<dbReference type="InterPro" id="IPR036250">
    <property type="entry name" value="AcylCo_DH-like_C"/>
</dbReference>
<dbReference type="GO" id="GO:0033539">
    <property type="term" value="P:fatty acid beta-oxidation using acyl-CoA dehydrogenase"/>
    <property type="evidence" value="ECO:0007669"/>
    <property type="project" value="TreeGrafter"/>
</dbReference>
<dbReference type="FunFam" id="1.10.540.10:FF:000017">
    <property type="entry name" value="long-chain specific acyl-CoA dehydrogenase, mitochondrial"/>
    <property type="match status" value="1"/>
</dbReference>
<dbReference type="Gene3D" id="1.20.140.10">
    <property type="entry name" value="Butyryl-CoA Dehydrogenase, subunit A, domain 3"/>
    <property type="match status" value="1"/>
</dbReference>
<dbReference type="InterPro" id="IPR037069">
    <property type="entry name" value="AcylCoA_DH/ox_N_sf"/>
</dbReference>
<evidence type="ECO:0000256" key="21">
    <source>
        <dbReference type="ARBA" id="ARBA00047916"/>
    </source>
</evidence>
<comment type="catalytic activity">
    <reaction evidence="26">
        <text>octanoyl-CoA + oxidized [electron-transfer flavoprotein] + H(+) = (2E)-octenoyl-CoA + reduced [electron-transfer flavoprotein]</text>
        <dbReference type="Rhea" id="RHEA:48180"/>
        <dbReference type="Rhea" id="RHEA-COMP:10685"/>
        <dbReference type="Rhea" id="RHEA-COMP:10686"/>
        <dbReference type="ChEBI" id="CHEBI:15378"/>
        <dbReference type="ChEBI" id="CHEBI:57386"/>
        <dbReference type="ChEBI" id="CHEBI:57692"/>
        <dbReference type="ChEBI" id="CHEBI:58307"/>
        <dbReference type="ChEBI" id="CHEBI:62242"/>
    </reaction>
    <physiologicalReaction direction="left-to-right" evidence="26">
        <dbReference type="Rhea" id="RHEA:48181"/>
    </physiologicalReaction>
</comment>
<feature type="non-terminal residue" evidence="35">
    <location>
        <position position="431"/>
    </location>
</feature>
<dbReference type="PROSITE" id="PS00072">
    <property type="entry name" value="ACYL_COA_DH_1"/>
    <property type="match status" value="1"/>
</dbReference>
<feature type="non-terminal residue" evidence="35">
    <location>
        <position position="1"/>
    </location>
</feature>
<evidence type="ECO:0000256" key="18">
    <source>
        <dbReference type="ARBA" id="ARBA00047434"/>
    </source>
</evidence>
<dbReference type="InterPro" id="IPR009100">
    <property type="entry name" value="AcylCoA_DH/oxidase_NM_dom_sf"/>
</dbReference>
<comment type="catalytic activity">
    <reaction evidence="20">
        <text>dodecanoyl-CoA + oxidized [electron-transfer flavoprotein] + H(+) = (2E)-dodecenoyl-CoA + reduced [electron-transfer flavoprotein]</text>
        <dbReference type="Rhea" id="RHEA:47296"/>
        <dbReference type="Rhea" id="RHEA-COMP:10685"/>
        <dbReference type="Rhea" id="RHEA-COMP:10686"/>
        <dbReference type="ChEBI" id="CHEBI:15378"/>
        <dbReference type="ChEBI" id="CHEBI:57330"/>
        <dbReference type="ChEBI" id="CHEBI:57375"/>
        <dbReference type="ChEBI" id="CHEBI:57692"/>
        <dbReference type="ChEBI" id="CHEBI:58307"/>
    </reaction>
    <physiologicalReaction direction="left-to-right" evidence="20">
        <dbReference type="Rhea" id="RHEA:47297"/>
    </physiologicalReaction>
</comment>
<dbReference type="InterPro" id="IPR034179">
    <property type="entry name" value="LCAD"/>
</dbReference>
<keyword evidence="11" id="KW-0276">Fatty acid metabolism</keyword>
<comment type="subcellular location">
    <subcellularLocation>
        <location evidence="2">Mitochondrion matrix</location>
    </subcellularLocation>
</comment>
<evidence type="ECO:0000256" key="30">
    <source>
        <dbReference type="ARBA" id="ARBA00049224"/>
    </source>
</evidence>
<keyword evidence="10 31" id="KW-0274">FAD</keyword>
<dbReference type="GO" id="GO:0042758">
    <property type="term" value="P:long-chain fatty acid catabolic process"/>
    <property type="evidence" value="ECO:0007669"/>
    <property type="project" value="InterPro"/>
</dbReference>
<dbReference type="EC" id="1.3.8.8" evidence="6"/>
<evidence type="ECO:0000256" key="4">
    <source>
        <dbReference type="ARBA" id="ARBA00009347"/>
    </source>
</evidence>
<dbReference type="InterPro" id="IPR050741">
    <property type="entry name" value="Acyl-CoA_dehydrogenase"/>
</dbReference>
<dbReference type="SUPFAM" id="SSF56645">
    <property type="entry name" value="Acyl-CoA dehydrogenase NM domain-like"/>
    <property type="match status" value="1"/>
</dbReference>
<gene>
    <name evidence="35" type="primary">Acadl</name>
    <name evidence="35" type="ORF">ALOBEC_R02144</name>
</gene>
<dbReference type="Pfam" id="PF02771">
    <property type="entry name" value="Acyl-CoA_dh_N"/>
    <property type="match status" value="1"/>
</dbReference>
<keyword evidence="15" id="KW-0443">Lipid metabolism</keyword>
<evidence type="ECO:0000256" key="28">
    <source>
        <dbReference type="ARBA" id="ARBA00049140"/>
    </source>
</evidence>
<dbReference type="FunFam" id="2.40.110.10:FF:000002">
    <property type="entry name" value="Acyl-CoA dehydrogenase fadE12"/>
    <property type="match status" value="1"/>
</dbReference>
<dbReference type="OrthoDB" id="9988775at2759"/>
<comment type="similarity">
    <text evidence="4 31">Belongs to the acyl-CoA dehydrogenase family.</text>
</comment>
<feature type="domain" description="Acyl-CoA oxidase/dehydrogenase middle" evidence="33">
    <location>
        <begin position="170"/>
        <end position="267"/>
    </location>
</feature>
<comment type="catalytic activity">
    <reaction evidence="29">
        <text>hexanoyl-CoA + oxidized [electron-transfer flavoprotein] + H(+) = (2E)-hexenoyl-CoA + reduced [electron-transfer flavoprotein]</text>
        <dbReference type="Rhea" id="RHEA:43464"/>
        <dbReference type="Rhea" id="RHEA-COMP:10685"/>
        <dbReference type="Rhea" id="RHEA-COMP:10686"/>
        <dbReference type="ChEBI" id="CHEBI:15378"/>
        <dbReference type="ChEBI" id="CHEBI:57692"/>
        <dbReference type="ChEBI" id="CHEBI:58307"/>
        <dbReference type="ChEBI" id="CHEBI:62077"/>
        <dbReference type="ChEBI" id="CHEBI:62620"/>
    </reaction>
    <physiologicalReaction direction="left-to-right" evidence="29">
        <dbReference type="Rhea" id="RHEA:43465"/>
    </physiologicalReaction>
</comment>
<evidence type="ECO:0000256" key="1">
    <source>
        <dbReference type="ARBA" id="ARBA00001974"/>
    </source>
</evidence>
<keyword evidence="16" id="KW-0496">Mitochondrion</keyword>
<evidence type="ECO:0000256" key="2">
    <source>
        <dbReference type="ARBA" id="ARBA00004305"/>
    </source>
</evidence>
<dbReference type="Pfam" id="PF02770">
    <property type="entry name" value="Acyl-CoA_dh_M"/>
    <property type="match status" value="1"/>
</dbReference>
<organism evidence="35 36">
    <name type="scientific">Pampusana beccarii</name>
    <name type="common">Western bronze ground-dove</name>
    <dbReference type="NCBI Taxonomy" id="2953425"/>
    <lineage>
        <taxon>Eukaryota</taxon>
        <taxon>Metazoa</taxon>
        <taxon>Chordata</taxon>
        <taxon>Craniata</taxon>
        <taxon>Vertebrata</taxon>
        <taxon>Euteleostomi</taxon>
        <taxon>Archelosauria</taxon>
        <taxon>Archosauria</taxon>
        <taxon>Dinosauria</taxon>
        <taxon>Saurischia</taxon>
        <taxon>Theropoda</taxon>
        <taxon>Coelurosauria</taxon>
        <taxon>Aves</taxon>
        <taxon>Neognathae</taxon>
        <taxon>Neoaves</taxon>
        <taxon>Columbimorphae</taxon>
        <taxon>Columbiformes</taxon>
        <taxon>Columbidae</taxon>
        <taxon>Pampusana</taxon>
    </lineage>
</organism>
<comment type="catalytic activity">
    <reaction evidence="21">
        <text>oxidized [electron-transfer flavoprotein] + hexadecanoyl-CoA + H(+) = (2E)-hexadecenoyl-CoA + reduced [electron-transfer flavoprotein]</text>
        <dbReference type="Rhea" id="RHEA:43448"/>
        <dbReference type="Rhea" id="RHEA-COMP:10685"/>
        <dbReference type="Rhea" id="RHEA-COMP:10686"/>
        <dbReference type="ChEBI" id="CHEBI:15378"/>
        <dbReference type="ChEBI" id="CHEBI:57379"/>
        <dbReference type="ChEBI" id="CHEBI:57692"/>
        <dbReference type="ChEBI" id="CHEBI:58307"/>
        <dbReference type="ChEBI" id="CHEBI:61526"/>
    </reaction>
    <physiologicalReaction direction="left-to-right" evidence="21">
        <dbReference type="Rhea" id="RHEA:43449"/>
    </physiologicalReaction>
</comment>
<comment type="catalytic activity">
    <reaction evidence="27">
        <text>tetradecanoyl-CoA + oxidized [electron-transfer flavoprotein] + H(+) = (2E)-tetradecenoyl-CoA + reduced [electron-transfer flavoprotein]</text>
        <dbReference type="Rhea" id="RHEA:47316"/>
        <dbReference type="Rhea" id="RHEA-COMP:10685"/>
        <dbReference type="Rhea" id="RHEA-COMP:10686"/>
        <dbReference type="ChEBI" id="CHEBI:15378"/>
        <dbReference type="ChEBI" id="CHEBI:57385"/>
        <dbReference type="ChEBI" id="CHEBI:57692"/>
        <dbReference type="ChEBI" id="CHEBI:58307"/>
        <dbReference type="ChEBI" id="CHEBI:61405"/>
    </reaction>
    <physiologicalReaction direction="left-to-right" evidence="27">
        <dbReference type="Rhea" id="RHEA:47317"/>
    </physiologicalReaction>
</comment>
<evidence type="ECO:0000256" key="29">
    <source>
        <dbReference type="ARBA" id="ARBA00049192"/>
    </source>
</evidence>
<dbReference type="GO" id="GO:0019254">
    <property type="term" value="P:carnitine metabolic process, CoA-linked"/>
    <property type="evidence" value="ECO:0007669"/>
    <property type="project" value="TreeGrafter"/>
</dbReference>
<evidence type="ECO:0000256" key="22">
    <source>
        <dbReference type="ARBA" id="ARBA00048020"/>
    </source>
</evidence>
<keyword evidence="14 31" id="KW-0560">Oxidoreductase</keyword>
<comment type="catalytic activity">
    <reaction evidence="22">
        <text>docosanoyl-CoA + oxidized [electron-transfer flavoprotein] + H(+) = (2E)-docosenoyl-CoA + reduced [electron-transfer flavoprotein]</text>
        <dbReference type="Rhea" id="RHEA:47228"/>
        <dbReference type="Rhea" id="RHEA-COMP:10685"/>
        <dbReference type="Rhea" id="RHEA-COMP:10686"/>
        <dbReference type="ChEBI" id="CHEBI:15378"/>
        <dbReference type="ChEBI" id="CHEBI:57692"/>
        <dbReference type="ChEBI" id="CHEBI:58307"/>
        <dbReference type="ChEBI" id="CHEBI:65059"/>
        <dbReference type="ChEBI" id="CHEBI:74692"/>
    </reaction>
    <physiologicalReaction direction="left-to-right" evidence="22">
        <dbReference type="Rhea" id="RHEA:47229"/>
    </physiologicalReaction>
</comment>
<feature type="domain" description="Acyl-CoA dehydrogenase/oxidase C-terminal" evidence="32">
    <location>
        <begin position="279"/>
        <end position="427"/>
    </location>
</feature>
<dbReference type="GO" id="GO:0050660">
    <property type="term" value="F:flavin adenine dinucleotide binding"/>
    <property type="evidence" value="ECO:0007669"/>
    <property type="project" value="InterPro"/>
</dbReference>
<evidence type="ECO:0000256" key="15">
    <source>
        <dbReference type="ARBA" id="ARBA00023098"/>
    </source>
</evidence>
<evidence type="ECO:0000256" key="6">
    <source>
        <dbReference type="ARBA" id="ARBA00012040"/>
    </source>
</evidence>
<comment type="function">
    <text evidence="17">Long-chain specific acyl-CoA dehydrogenase is one of the acyl-CoA dehydrogenases that catalyze the first step of mitochondrial fatty acid beta-oxidation, an aerobic process breaking down fatty acids into acetyl-CoA and allowing the production of energy from fats. The first step of fatty acid beta-oxidation consists in the removal of one hydrogen from C-2 and C-3 of the straight-chain fatty acyl-CoA thioester, resulting in the formation of trans-2-enoyl-CoA. Among the different mitochondrial acyl-CoA dehydrogenases, long-chain specific acyl-CoA dehydrogenase can act on saturated and unsaturated acyl-CoAs with 6 to 24 carbons with a preference for 8 to 18 carbons long primary chains.</text>
</comment>
<dbReference type="PANTHER" id="PTHR48083">
    <property type="entry name" value="MEDIUM-CHAIN SPECIFIC ACYL-COA DEHYDROGENASE, MITOCHONDRIAL-RELATED"/>
    <property type="match status" value="1"/>
</dbReference>
<dbReference type="GO" id="GO:0004466">
    <property type="term" value="F:long-chain fatty acyl-CoA dehydrogenase activity"/>
    <property type="evidence" value="ECO:0007669"/>
    <property type="project" value="UniProtKB-EC"/>
</dbReference>
<dbReference type="EMBL" id="VWYH01000777">
    <property type="protein sequence ID" value="NXW82521.1"/>
    <property type="molecule type" value="Genomic_DNA"/>
</dbReference>
<evidence type="ECO:0000256" key="20">
    <source>
        <dbReference type="ARBA" id="ARBA00047893"/>
    </source>
</evidence>
<evidence type="ECO:0000256" key="7">
    <source>
        <dbReference type="ARBA" id="ARBA00014123"/>
    </source>
</evidence>
<dbReference type="PANTHER" id="PTHR48083:SF20">
    <property type="entry name" value="LONG-CHAIN SPECIFIC ACYL-COA DEHYDROGENASE, MITOCHONDRIAL"/>
    <property type="match status" value="1"/>
</dbReference>
<dbReference type="Gene3D" id="1.10.540.10">
    <property type="entry name" value="Acyl-CoA dehydrogenase/oxidase, N-terminal domain"/>
    <property type="match status" value="1"/>
</dbReference>
<evidence type="ECO:0000256" key="16">
    <source>
        <dbReference type="ARBA" id="ARBA00023128"/>
    </source>
</evidence>
<evidence type="ECO:0000256" key="10">
    <source>
        <dbReference type="ARBA" id="ARBA00022827"/>
    </source>
</evidence>
<keyword evidence="13" id="KW-0007">Acetylation</keyword>
<evidence type="ECO:0000256" key="27">
    <source>
        <dbReference type="ARBA" id="ARBA00049038"/>
    </source>
</evidence>
<dbReference type="PROSITE" id="PS00073">
    <property type="entry name" value="ACYL_COA_DH_2"/>
    <property type="match status" value="1"/>
</dbReference>
<keyword evidence="12" id="KW-0809">Transit peptide</keyword>
<comment type="cofactor">
    <cofactor evidence="1 31">
        <name>FAD</name>
        <dbReference type="ChEBI" id="CHEBI:57692"/>
    </cofactor>
</comment>
<evidence type="ECO:0000256" key="25">
    <source>
        <dbReference type="ARBA" id="ARBA00048725"/>
    </source>
</evidence>
<evidence type="ECO:0000256" key="14">
    <source>
        <dbReference type="ARBA" id="ARBA00023002"/>
    </source>
</evidence>
<dbReference type="InterPro" id="IPR006089">
    <property type="entry name" value="Acyl-CoA_DH_CS"/>
</dbReference>
<keyword evidence="9 31" id="KW-0285">Flavoprotein</keyword>
<protein>
    <recommendedName>
        <fullName evidence="7">Long-chain specific acyl-CoA dehydrogenase, mitochondrial</fullName>
        <ecNumber evidence="6">1.3.8.8</ecNumber>
    </recommendedName>
</protein>
<evidence type="ECO:0000313" key="35">
    <source>
        <dbReference type="EMBL" id="NXW82521.1"/>
    </source>
</evidence>
<sequence>MAARLLRLRGLLCAAGPRPFSAQASPQQAGEHATKRLEPSSAKSLIDIGTRRIFSSDHDIFRKSARKFFQEEVLPFHAEWEKQGQVSRELWEKAGQQGFLGVAVAEKHGGIGGDILSSAVVWEEQMYVNCTGPGFSLHSDIVIPYIANYGSEEQIKHFIPQMVAGKCIGAIAMTEPGAGSDLQGIRTYAKKDGSDWILNGSKVFITNGWMSDVVIVVAVTNREARSPAHGISLFLVENGTKGFIKGRKLQKIGLKAQDTAELFFEDVRLPASALLGKENKGFYYLMAELPQERLLIADMALASCEFMFEETRNYVKQRKAFGKTIAHLQTVQHKLAEMKTQICVGRAFLDNCLQLHADKRLDSPTASMAKYWCSDLQNSIATQCVQLHGGWGYMWEYPIAKSFVDARVQPIYGGTNEIMKELIARDIVSDS</sequence>
<keyword evidence="8" id="KW-0597">Phosphoprotein</keyword>
<evidence type="ECO:0000256" key="23">
    <source>
        <dbReference type="ARBA" id="ARBA00048086"/>
    </source>
</evidence>
<reference evidence="35 36" key="1">
    <citation type="submission" date="2020-02" db="EMBL/GenBank/DDBJ databases">
        <title>Bird 10,000 Genomes (B10K) Project - Family phase.</title>
        <authorList>
            <person name="Zhang G."/>
        </authorList>
    </citation>
    <scope>NUCLEOTIDE SEQUENCE [LARGE SCALE GENOMIC DNA]</scope>
    <source>
        <strain evidence="35">B10K-DU-006-06</strain>
    </source>
</reference>
<accession>A0A7L4F946</accession>
<comment type="catalytic activity">
    <reaction evidence="18">
        <text>a long-chain 2,3-saturated fatty acyl-CoA + oxidized [electron-transfer flavoprotein] + H(+) = a long-chain (2E)-enoyl-CoA + reduced [electron-transfer flavoprotein]</text>
        <dbReference type="Rhea" id="RHEA:17721"/>
        <dbReference type="Rhea" id="RHEA-COMP:10685"/>
        <dbReference type="Rhea" id="RHEA-COMP:10686"/>
        <dbReference type="ChEBI" id="CHEBI:15378"/>
        <dbReference type="ChEBI" id="CHEBI:57692"/>
        <dbReference type="ChEBI" id="CHEBI:58307"/>
        <dbReference type="ChEBI" id="CHEBI:83721"/>
        <dbReference type="ChEBI" id="CHEBI:83727"/>
        <dbReference type="EC" id="1.3.8.8"/>
    </reaction>
    <physiologicalReaction direction="left-to-right" evidence="18">
        <dbReference type="Rhea" id="RHEA:17722"/>
    </physiologicalReaction>
</comment>
<dbReference type="Gene3D" id="2.40.110.10">
    <property type="entry name" value="Butyryl-CoA Dehydrogenase, subunit A, domain 2"/>
    <property type="match status" value="1"/>
</dbReference>
<comment type="caution">
    <text evidence="35">The sequence shown here is derived from an EMBL/GenBank/DDBJ whole genome shotgun (WGS) entry which is preliminary data.</text>
</comment>
<evidence type="ECO:0000259" key="34">
    <source>
        <dbReference type="Pfam" id="PF02771"/>
    </source>
</evidence>
<comment type="catalytic activity">
    <reaction evidence="30">
        <text>octadecanoyl-CoA + oxidized [electron-transfer flavoprotein] + H(+) = (2E)-octadecenoyl-CoA + reduced [electron-transfer flavoprotein]</text>
        <dbReference type="Rhea" id="RHEA:47240"/>
        <dbReference type="Rhea" id="RHEA-COMP:10685"/>
        <dbReference type="Rhea" id="RHEA-COMP:10686"/>
        <dbReference type="ChEBI" id="CHEBI:15378"/>
        <dbReference type="ChEBI" id="CHEBI:57394"/>
        <dbReference type="ChEBI" id="CHEBI:57692"/>
        <dbReference type="ChEBI" id="CHEBI:58307"/>
        <dbReference type="ChEBI" id="CHEBI:71412"/>
    </reaction>
    <physiologicalReaction direction="left-to-right" evidence="30">
        <dbReference type="Rhea" id="RHEA:47241"/>
    </physiologicalReaction>
</comment>
<evidence type="ECO:0000256" key="19">
    <source>
        <dbReference type="ARBA" id="ARBA00047546"/>
    </source>
</evidence>
<dbReference type="AlphaFoldDB" id="A0A7L4F946"/>
<comment type="catalytic activity">
    <reaction evidence="28">
        <text>eicosanoyl-CoA + oxidized [electron-transfer flavoprotein] + H(+) = (2E)-eicosenoyl-CoA + reduced [electron-transfer flavoprotein]</text>
        <dbReference type="Rhea" id="RHEA:47236"/>
        <dbReference type="Rhea" id="RHEA-COMP:10685"/>
        <dbReference type="Rhea" id="RHEA-COMP:10686"/>
        <dbReference type="ChEBI" id="CHEBI:15378"/>
        <dbReference type="ChEBI" id="CHEBI:57380"/>
        <dbReference type="ChEBI" id="CHEBI:57692"/>
        <dbReference type="ChEBI" id="CHEBI:58307"/>
        <dbReference type="ChEBI" id="CHEBI:74691"/>
    </reaction>
    <physiologicalReaction direction="left-to-right" evidence="28">
        <dbReference type="Rhea" id="RHEA:47237"/>
    </physiologicalReaction>
</comment>
<dbReference type="UniPathway" id="UPA00660"/>
<comment type="catalytic activity">
    <reaction evidence="25">
        <text>oxidized [electron-transfer flavoprotein] + (9Z)-octadecenoyl-CoA + H(+) = (2E,9Z)-octadecadienoyl-CoA + reduced [electron-transfer flavoprotein]</text>
        <dbReference type="Rhea" id="RHEA:47300"/>
        <dbReference type="Rhea" id="RHEA-COMP:10685"/>
        <dbReference type="Rhea" id="RHEA-COMP:10686"/>
        <dbReference type="ChEBI" id="CHEBI:15378"/>
        <dbReference type="ChEBI" id="CHEBI:57387"/>
        <dbReference type="ChEBI" id="CHEBI:57692"/>
        <dbReference type="ChEBI" id="CHEBI:58307"/>
        <dbReference type="ChEBI" id="CHEBI:77553"/>
    </reaction>
    <physiologicalReaction direction="left-to-right" evidence="25">
        <dbReference type="Rhea" id="RHEA:47301"/>
    </physiologicalReaction>
</comment>
<name>A0A7L4F946_9COLU</name>
<comment type="subunit">
    <text evidence="5">Homotetramer.</text>
</comment>
<evidence type="ECO:0000256" key="12">
    <source>
        <dbReference type="ARBA" id="ARBA00022946"/>
    </source>
</evidence>
<evidence type="ECO:0000256" key="3">
    <source>
        <dbReference type="ARBA" id="ARBA00005198"/>
    </source>
</evidence>
<dbReference type="InterPro" id="IPR009075">
    <property type="entry name" value="AcylCo_DH/oxidase_C"/>
</dbReference>
<dbReference type="GO" id="GO:0005759">
    <property type="term" value="C:mitochondrial matrix"/>
    <property type="evidence" value="ECO:0007669"/>
    <property type="project" value="UniProtKB-SubCell"/>
</dbReference>
<comment type="pathway">
    <text evidence="3">Lipid metabolism; mitochondrial fatty acid beta-oxidation.</text>
</comment>
<dbReference type="CDD" id="cd01160">
    <property type="entry name" value="LCAD"/>
    <property type="match status" value="1"/>
</dbReference>
<comment type="catalytic activity">
    <reaction evidence="19">
        <text>decanoyl-CoA + oxidized [electron-transfer flavoprotein] + H(+) = (2E)-decenoyl-CoA + reduced [electron-transfer flavoprotein]</text>
        <dbReference type="Rhea" id="RHEA:48176"/>
        <dbReference type="Rhea" id="RHEA-COMP:10685"/>
        <dbReference type="Rhea" id="RHEA-COMP:10686"/>
        <dbReference type="ChEBI" id="CHEBI:15378"/>
        <dbReference type="ChEBI" id="CHEBI:57692"/>
        <dbReference type="ChEBI" id="CHEBI:58307"/>
        <dbReference type="ChEBI" id="CHEBI:61406"/>
        <dbReference type="ChEBI" id="CHEBI:61430"/>
    </reaction>
    <physiologicalReaction direction="left-to-right" evidence="19">
        <dbReference type="Rhea" id="RHEA:48177"/>
    </physiologicalReaction>
</comment>
<evidence type="ECO:0000259" key="32">
    <source>
        <dbReference type="Pfam" id="PF00441"/>
    </source>
</evidence>
<evidence type="ECO:0000313" key="36">
    <source>
        <dbReference type="Proteomes" id="UP000541332"/>
    </source>
</evidence>
<evidence type="ECO:0000256" key="9">
    <source>
        <dbReference type="ARBA" id="ARBA00022630"/>
    </source>
</evidence>
<keyword evidence="36" id="KW-1185">Reference proteome</keyword>
<evidence type="ECO:0000256" key="5">
    <source>
        <dbReference type="ARBA" id="ARBA00011881"/>
    </source>
</evidence>
<evidence type="ECO:0000256" key="8">
    <source>
        <dbReference type="ARBA" id="ARBA00022553"/>
    </source>
</evidence>
<evidence type="ECO:0000256" key="13">
    <source>
        <dbReference type="ARBA" id="ARBA00022990"/>
    </source>
</evidence>
<evidence type="ECO:0000256" key="31">
    <source>
        <dbReference type="RuleBase" id="RU362125"/>
    </source>
</evidence>
<proteinExistence type="inferred from homology"/>
<dbReference type="Pfam" id="PF00441">
    <property type="entry name" value="Acyl-CoA_dh_1"/>
    <property type="match status" value="1"/>
</dbReference>
<comment type="catalytic activity">
    <reaction evidence="24">
        <text>(5Z)-tetradecenoyl-CoA + oxidized [electron-transfer flavoprotein] + H(+) = (2E,5Z)-tetradecadienoyl-CoA + reduced [electron-transfer flavoprotein]</text>
        <dbReference type="Rhea" id="RHEA:47448"/>
        <dbReference type="Rhea" id="RHEA-COMP:10685"/>
        <dbReference type="Rhea" id="RHEA-COMP:10686"/>
        <dbReference type="ChEBI" id="CHEBI:15378"/>
        <dbReference type="ChEBI" id="CHEBI:57692"/>
        <dbReference type="ChEBI" id="CHEBI:58307"/>
        <dbReference type="ChEBI" id="CHEBI:84650"/>
        <dbReference type="ChEBI" id="CHEBI:87701"/>
    </reaction>
    <physiologicalReaction direction="left-to-right" evidence="24">
        <dbReference type="Rhea" id="RHEA:47449"/>
    </physiologicalReaction>
</comment>
<evidence type="ECO:0000256" key="26">
    <source>
        <dbReference type="ARBA" id="ARBA00048877"/>
    </source>
</evidence>
<dbReference type="FunFam" id="1.20.140.10:FF:000020">
    <property type="entry name" value="Long-chain specific acyl-CoA dehydrogenase, mitochondrial"/>
    <property type="match status" value="1"/>
</dbReference>
<comment type="catalytic activity">
    <reaction evidence="23">
        <text>tetracosanoyl-CoA + oxidized [electron-transfer flavoprotein] + H(+) = (2E)-tetracosenoyl-CoA + reduced [electron-transfer flavoprotein]</text>
        <dbReference type="Rhea" id="RHEA:47232"/>
        <dbReference type="Rhea" id="RHEA-COMP:10685"/>
        <dbReference type="Rhea" id="RHEA-COMP:10686"/>
        <dbReference type="ChEBI" id="CHEBI:15378"/>
        <dbReference type="ChEBI" id="CHEBI:57692"/>
        <dbReference type="ChEBI" id="CHEBI:58307"/>
        <dbReference type="ChEBI" id="CHEBI:65052"/>
        <dbReference type="ChEBI" id="CHEBI:74693"/>
    </reaction>
    <physiologicalReaction direction="left-to-right" evidence="23">
        <dbReference type="Rhea" id="RHEA:47233"/>
    </physiologicalReaction>
</comment>
<dbReference type="InterPro" id="IPR006091">
    <property type="entry name" value="Acyl-CoA_Oxase/DH_mid-dom"/>
</dbReference>
<dbReference type="InterPro" id="IPR046373">
    <property type="entry name" value="Acyl-CoA_Oxase/DH_mid-dom_sf"/>
</dbReference>
<evidence type="ECO:0000259" key="33">
    <source>
        <dbReference type="Pfam" id="PF02770"/>
    </source>
</evidence>
<evidence type="ECO:0000256" key="11">
    <source>
        <dbReference type="ARBA" id="ARBA00022832"/>
    </source>
</evidence>
<evidence type="ECO:0000256" key="17">
    <source>
        <dbReference type="ARBA" id="ARBA00045155"/>
    </source>
</evidence>
<dbReference type="Proteomes" id="UP000541332">
    <property type="component" value="Unassembled WGS sequence"/>
</dbReference>